<dbReference type="AlphaFoldDB" id="A0A9W6X418"/>
<accession>A0A9W6X418</accession>
<comment type="caution">
    <text evidence="1">The sequence shown here is derived from an EMBL/GenBank/DDBJ whole genome shotgun (WGS) entry which is preliminary data.</text>
</comment>
<sequence length="136" mass="14757">MMPGETYADFAAVLRDLTGQNNISERVLLAQFYRSLDKTTRQLVKQRPKPRTLEEAVDKATEIDDPIDNVAQGMQNIGHAWATAPNPYLAPMDGTTSQVMMIPGLGSGIARLGEDAQPVAASGNEEMAHYTNPQGV</sequence>
<evidence type="ECO:0000313" key="1">
    <source>
        <dbReference type="EMBL" id="GMF29635.1"/>
    </source>
</evidence>
<dbReference type="EMBL" id="BSXW01000789">
    <property type="protein sequence ID" value="GMF29635.1"/>
    <property type="molecule type" value="Genomic_DNA"/>
</dbReference>
<proteinExistence type="predicted"/>
<name>A0A9W6X418_9STRA</name>
<dbReference type="Proteomes" id="UP001165083">
    <property type="component" value="Unassembled WGS sequence"/>
</dbReference>
<gene>
    <name evidence="1" type="ORF">Plil01_001259800</name>
</gene>
<organism evidence="1 2">
    <name type="scientific">Phytophthora lilii</name>
    <dbReference type="NCBI Taxonomy" id="2077276"/>
    <lineage>
        <taxon>Eukaryota</taxon>
        <taxon>Sar</taxon>
        <taxon>Stramenopiles</taxon>
        <taxon>Oomycota</taxon>
        <taxon>Peronosporomycetes</taxon>
        <taxon>Peronosporales</taxon>
        <taxon>Peronosporaceae</taxon>
        <taxon>Phytophthora</taxon>
    </lineage>
</organism>
<reference evidence="1" key="1">
    <citation type="submission" date="2023-04" db="EMBL/GenBank/DDBJ databases">
        <title>Phytophthora lilii NBRC 32176.</title>
        <authorList>
            <person name="Ichikawa N."/>
            <person name="Sato H."/>
            <person name="Tonouchi N."/>
        </authorList>
    </citation>
    <scope>NUCLEOTIDE SEQUENCE</scope>
    <source>
        <strain evidence="1">NBRC 32176</strain>
    </source>
</reference>
<protein>
    <submittedName>
        <fullName evidence="1">Unnamed protein product</fullName>
    </submittedName>
</protein>
<keyword evidence="2" id="KW-1185">Reference proteome</keyword>
<evidence type="ECO:0000313" key="2">
    <source>
        <dbReference type="Proteomes" id="UP001165083"/>
    </source>
</evidence>
<dbReference type="OrthoDB" id="120414at2759"/>